<name>A0A815TLD4_ADIRI</name>
<dbReference type="Proteomes" id="UP000663828">
    <property type="component" value="Unassembled WGS sequence"/>
</dbReference>
<dbReference type="AlphaFoldDB" id="A0A815TLD4"/>
<feature type="region of interest" description="Disordered" evidence="1">
    <location>
        <begin position="1"/>
        <end position="37"/>
    </location>
</feature>
<sequence length="541" mass="62901">MPRLPRLNLNRNLWASSSDDDDDSDHNNIRNAPKSNRLRPMELLQPIRFSWNDDNHGCLSWSLSAAYPSFDQVPGTSQHNHLLLPNIPRKLLTNEQRHCYENRHSFLPSFEFMDEYMNNNFPSFFVLLYRKLFTDLSQRLHVNDAVIDYNYRRLRKCVDLMIQQRIDYGLQKHALSDGDMSLHEYSIALEFYLQMDKNIFFMKTCSFRGAVAHTSSNFQGIFCLTEPYASYGMSPCKTSNCRFCYPPGNISKRTPQHQAVVKFSSAQNHRFVNGYRSILNCPATCQTRNILYVLTCPCGQYDYIGYTTLTLGQRLAYHRQHGNRIMHEFILGQKNIQRVQTNPKTFETLVKDDMLLYRHSARCPVAMQLFLQCNPQYWPLIPMLAPDAQYDNRSYKLPVSIPSDPTSPIVTNTHTRSDQEAGCCMTDLPPFPSKTYTFSTRQCAHQFEYFKNKQDYILPDFNLDLYQAAIVAVLPDDCSQTFYRLLEALFVTHAETKLNTMGHLEQNGAQRTRPKLDIVADRGDWCRNLYRHRSLSLPPMS</sequence>
<gene>
    <name evidence="3" type="ORF">EDS130_LOCUS42980</name>
    <name evidence="2" type="ORF">XAT740_LOCUS14697</name>
</gene>
<dbReference type="Proteomes" id="UP000663852">
    <property type="component" value="Unassembled WGS sequence"/>
</dbReference>
<evidence type="ECO:0008006" key="6">
    <source>
        <dbReference type="Google" id="ProtNLM"/>
    </source>
</evidence>
<evidence type="ECO:0000313" key="4">
    <source>
        <dbReference type="Proteomes" id="UP000663828"/>
    </source>
</evidence>
<organism evidence="3 5">
    <name type="scientific">Adineta ricciae</name>
    <name type="common">Rotifer</name>
    <dbReference type="NCBI Taxonomy" id="249248"/>
    <lineage>
        <taxon>Eukaryota</taxon>
        <taxon>Metazoa</taxon>
        <taxon>Spiralia</taxon>
        <taxon>Gnathifera</taxon>
        <taxon>Rotifera</taxon>
        <taxon>Eurotatoria</taxon>
        <taxon>Bdelloidea</taxon>
        <taxon>Adinetida</taxon>
        <taxon>Adinetidae</taxon>
        <taxon>Adineta</taxon>
    </lineage>
</organism>
<feature type="compositionally biased region" description="Low complexity" evidence="1">
    <location>
        <begin position="1"/>
        <end position="17"/>
    </location>
</feature>
<evidence type="ECO:0000313" key="2">
    <source>
        <dbReference type="EMBL" id="CAF1029997.1"/>
    </source>
</evidence>
<evidence type="ECO:0000313" key="5">
    <source>
        <dbReference type="Proteomes" id="UP000663852"/>
    </source>
</evidence>
<proteinExistence type="predicted"/>
<comment type="caution">
    <text evidence="3">The sequence shown here is derived from an EMBL/GenBank/DDBJ whole genome shotgun (WGS) entry which is preliminary data.</text>
</comment>
<accession>A0A815TLD4</accession>
<dbReference type="EMBL" id="CAJNOR010000889">
    <property type="protein sequence ID" value="CAF1029997.1"/>
    <property type="molecule type" value="Genomic_DNA"/>
</dbReference>
<protein>
    <recommendedName>
        <fullName evidence="6">GIY-YIG domain-containing protein</fullName>
    </recommendedName>
</protein>
<evidence type="ECO:0000313" key="3">
    <source>
        <dbReference type="EMBL" id="CAF1506736.1"/>
    </source>
</evidence>
<keyword evidence="4" id="KW-1185">Reference proteome</keyword>
<dbReference type="EMBL" id="CAJNOJ010000667">
    <property type="protein sequence ID" value="CAF1506736.1"/>
    <property type="molecule type" value="Genomic_DNA"/>
</dbReference>
<evidence type="ECO:0000256" key="1">
    <source>
        <dbReference type="SAM" id="MobiDB-lite"/>
    </source>
</evidence>
<dbReference type="OrthoDB" id="9997648at2759"/>
<reference evidence="3" key="1">
    <citation type="submission" date="2021-02" db="EMBL/GenBank/DDBJ databases">
        <authorList>
            <person name="Nowell W R."/>
        </authorList>
    </citation>
    <scope>NUCLEOTIDE SEQUENCE</scope>
</reference>